<feature type="compositionally biased region" description="Basic and acidic residues" evidence="10">
    <location>
        <begin position="139"/>
        <end position="153"/>
    </location>
</feature>
<accession>A0A4V3XCP9</accession>
<dbReference type="PRINTS" id="PR00463">
    <property type="entry name" value="EP450I"/>
</dbReference>
<evidence type="ECO:0000256" key="2">
    <source>
        <dbReference type="ARBA" id="ARBA00005179"/>
    </source>
</evidence>
<dbReference type="InterPro" id="IPR036396">
    <property type="entry name" value="Cyt_P450_sf"/>
</dbReference>
<feature type="compositionally biased region" description="Basic residues" evidence="10">
    <location>
        <begin position="1"/>
        <end position="13"/>
    </location>
</feature>
<dbReference type="OrthoDB" id="1470350at2759"/>
<dbReference type="GO" id="GO:0005506">
    <property type="term" value="F:iron ion binding"/>
    <property type="evidence" value="ECO:0007669"/>
    <property type="project" value="InterPro"/>
</dbReference>
<sequence length="449" mass="50220">QTSTARSRRRKNGKNSEGEKYEEKTKGDGELPTVDVLSWLGRATLDVIGEAGFGYRFDALTDTTNELASAFGIIFSTARKFRVMTILQVWFPLLRRFRRNNQTMRDAHATMRRIGMQLVQERRALVEAELASLSSASTDSHDGNDRGNEAERIEGDRTVLGRDILSVLIRSNVSSTPSQQLSLPEVLSQISTFLAAGHETTASALTWTLYALARAPGEQRRVRRALRALGRAEGAELMAAIERESVLDRAVKEALRLHAPVGSTMRTYVGKQAEVVVPVSRGVRVRAEGRSWLSWRAWVPFWKGEGGGGTAWTVERGVRLRRGDIITIPIQAVNRCPEIWGEDAKEFRPDRWLDPPATASAVQGLYAHTLTFLNGTPVDGNRACIGYRFALTEIKIFLYVLLRDIEFTMDEDVVIEKRVNVVTRPFVKSAPGSGNQMPLRIRRVLEDEE</sequence>
<evidence type="ECO:0008006" key="13">
    <source>
        <dbReference type="Google" id="ProtNLM"/>
    </source>
</evidence>
<dbReference type="InterPro" id="IPR050121">
    <property type="entry name" value="Cytochrome_P450_monoxygenase"/>
</dbReference>
<dbReference type="GO" id="GO:0020037">
    <property type="term" value="F:heme binding"/>
    <property type="evidence" value="ECO:0007669"/>
    <property type="project" value="InterPro"/>
</dbReference>
<dbReference type="SUPFAM" id="SSF48264">
    <property type="entry name" value="Cytochrome P450"/>
    <property type="match status" value="2"/>
</dbReference>
<feature type="non-terminal residue" evidence="11">
    <location>
        <position position="1"/>
    </location>
</feature>
<organism evidence="11 12">
    <name type="scientific">Bondarzewia mesenterica</name>
    <dbReference type="NCBI Taxonomy" id="1095465"/>
    <lineage>
        <taxon>Eukaryota</taxon>
        <taxon>Fungi</taxon>
        <taxon>Dikarya</taxon>
        <taxon>Basidiomycota</taxon>
        <taxon>Agaricomycotina</taxon>
        <taxon>Agaricomycetes</taxon>
        <taxon>Russulales</taxon>
        <taxon>Bondarzewiaceae</taxon>
        <taxon>Bondarzewia</taxon>
    </lineage>
</organism>
<evidence type="ECO:0000313" key="11">
    <source>
        <dbReference type="EMBL" id="THH06763.1"/>
    </source>
</evidence>
<comment type="pathway">
    <text evidence="2">Secondary metabolite biosynthesis.</text>
</comment>
<comment type="similarity">
    <text evidence="3">Belongs to the cytochrome P450 family.</text>
</comment>
<dbReference type="InterPro" id="IPR002401">
    <property type="entry name" value="Cyt_P450_E_grp-I"/>
</dbReference>
<evidence type="ECO:0000256" key="5">
    <source>
        <dbReference type="ARBA" id="ARBA00022723"/>
    </source>
</evidence>
<dbReference type="GO" id="GO:0016705">
    <property type="term" value="F:oxidoreductase activity, acting on paired donors, with incorporation or reduction of molecular oxygen"/>
    <property type="evidence" value="ECO:0007669"/>
    <property type="project" value="InterPro"/>
</dbReference>
<evidence type="ECO:0000256" key="3">
    <source>
        <dbReference type="ARBA" id="ARBA00010617"/>
    </source>
</evidence>
<keyword evidence="4 9" id="KW-0349">Heme</keyword>
<gene>
    <name evidence="11" type="ORF">EW146_g9513</name>
</gene>
<dbReference type="EMBL" id="SGPL01000845">
    <property type="protein sequence ID" value="THH06763.1"/>
    <property type="molecule type" value="Genomic_DNA"/>
</dbReference>
<evidence type="ECO:0000256" key="4">
    <source>
        <dbReference type="ARBA" id="ARBA00022617"/>
    </source>
</evidence>
<evidence type="ECO:0000256" key="6">
    <source>
        <dbReference type="ARBA" id="ARBA00023002"/>
    </source>
</evidence>
<feature type="binding site" description="axial binding residue" evidence="9">
    <location>
        <position position="384"/>
    </location>
    <ligand>
        <name>heme</name>
        <dbReference type="ChEBI" id="CHEBI:30413"/>
    </ligand>
    <ligandPart>
        <name>Fe</name>
        <dbReference type="ChEBI" id="CHEBI:18248"/>
    </ligandPart>
</feature>
<dbReference type="PANTHER" id="PTHR24305">
    <property type="entry name" value="CYTOCHROME P450"/>
    <property type="match status" value="1"/>
</dbReference>
<keyword evidence="5 9" id="KW-0479">Metal-binding</keyword>
<dbReference type="Pfam" id="PF00067">
    <property type="entry name" value="p450"/>
    <property type="match status" value="2"/>
</dbReference>
<evidence type="ECO:0000256" key="9">
    <source>
        <dbReference type="PIRSR" id="PIRSR602401-1"/>
    </source>
</evidence>
<dbReference type="Gene3D" id="1.10.630.10">
    <property type="entry name" value="Cytochrome P450"/>
    <property type="match status" value="1"/>
</dbReference>
<keyword evidence="8" id="KW-0503">Monooxygenase</keyword>
<comment type="cofactor">
    <cofactor evidence="1 9">
        <name>heme</name>
        <dbReference type="ChEBI" id="CHEBI:30413"/>
    </cofactor>
</comment>
<evidence type="ECO:0000256" key="7">
    <source>
        <dbReference type="ARBA" id="ARBA00023004"/>
    </source>
</evidence>
<dbReference type="AlphaFoldDB" id="A0A4V3XCP9"/>
<reference evidence="11 12" key="1">
    <citation type="submission" date="2019-02" db="EMBL/GenBank/DDBJ databases">
        <title>Genome sequencing of the rare red list fungi Bondarzewia mesenterica.</title>
        <authorList>
            <person name="Buettner E."/>
            <person name="Kellner H."/>
        </authorList>
    </citation>
    <scope>NUCLEOTIDE SEQUENCE [LARGE SCALE GENOMIC DNA]</scope>
    <source>
        <strain evidence="11 12">DSM 108281</strain>
    </source>
</reference>
<proteinExistence type="inferred from homology"/>
<dbReference type="InterPro" id="IPR001128">
    <property type="entry name" value="Cyt_P450"/>
</dbReference>
<dbReference type="Proteomes" id="UP000310158">
    <property type="component" value="Unassembled WGS sequence"/>
</dbReference>
<feature type="region of interest" description="Disordered" evidence="10">
    <location>
        <begin position="1"/>
        <end position="27"/>
    </location>
</feature>
<dbReference type="PRINTS" id="PR00385">
    <property type="entry name" value="P450"/>
</dbReference>
<evidence type="ECO:0000313" key="12">
    <source>
        <dbReference type="Proteomes" id="UP000310158"/>
    </source>
</evidence>
<evidence type="ECO:0000256" key="8">
    <source>
        <dbReference type="ARBA" id="ARBA00023033"/>
    </source>
</evidence>
<keyword evidence="12" id="KW-1185">Reference proteome</keyword>
<name>A0A4V3XCP9_9AGAM</name>
<keyword evidence="7 9" id="KW-0408">Iron</keyword>
<dbReference type="GO" id="GO:0004497">
    <property type="term" value="F:monooxygenase activity"/>
    <property type="evidence" value="ECO:0007669"/>
    <property type="project" value="UniProtKB-KW"/>
</dbReference>
<keyword evidence="6" id="KW-0560">Oxidoreductase</keyword>
<evidence type="ECO:0000256" key="10">
    <source>
        <dbReference type="SAM" id="MobiDB-lite"/>
    </source>
</evidence>
<feature type="compositionally biased region" description="Basic and acidic residues" evidence="10">
    <location>
        <begin position="14"/>
        <end position="27"/>
    </location>
</feature>
<comment type="caution">
    <text evidence="11">The sequence shown here is derived from an EMBL/GenBank/DDBJ whole genome shotgun (WGS) entry which is preliminary data.</text>
</comment>
<evidence type="ECO:0000256" key="1">
    <source>
        <dbReference type="ARBA" id="ARBA00001971"/>
    </source>
</evidence>
<feature type="region of interest" description="Disordered" evidence="10">
    <location>
        <begin position="132"/>
        <end position="153"/>
    </location>
</feature>
<protein>
    <recommendedName>
        <fullName evidence="13">Cytochrome P450</fullName>
    </recommendedName>
</protein>
<dbReference type="PANTHER" id="PTHR24305:SF166">
    <property type="entry name" value="CYTOCHROME P450 12A4, MITOCHONDRIAL-RELATED"/>
    <property type="match status" value="1"/>
</dbReference>